<dbReference type="InterPro" id="IPR045338">
    <property type="entry name" value="DUF6535"/>
</dbReference>
<name>A0A0C2X8P6_AMAMK</name>
<reference evidence="4 5" key="1">
    <citation type="submission" date="2014-04" db="EMBL/GenBank/DDBJ databases">
        <title>Evolutionary Origins and Diversification of the Mycorrhizal Mutualists.</title>
        <authorList>
            <consortium name="DOE Joint Genome Institute"/>
            <consortium name="Mycorrhizal Genomics Consortium"/>
            <person name="Kohler A."/>
            <person name="Kuo A."/>
            <person name="Nagy L.G."/>
            <person name="Floudas D."/>
            <person name="Copeland A."/>
            <person name="Barry K.W."/>
            <person name="Cichocki N."/>
            <person name="Veneault-Fourrey C."/>
            <person name="LaButti K."/>
            <person name="Lindquist E.A."/>
            <person name="Lipzen A."/>
            <person name="Lundell T."/>
            <person name="Morin E."/>
            <person name="Murat C."/>
            <person name="Riley R."/>
            <person name="Ohm R."/>
            <person name="Sun H."/>
            <person name="Tunlid A."/>
            <person name="Henrissat B."/>
            <person name="Grigoriev I.V."/>
            <person name="Hibbett D.S."/>
            <person name="Martin F."/>
        </authorList>
    </citation>
    <scope>NUCLEOTIDE SEQUENCE [LARGE SCALE GENOMIC DNA]</scope>
    <source>
        <strain evidence="4 5">Koide BX008</strain>
    </source>
</reference>
<evidence type="ECO:0000259" key="3">
    <source>
        <dbReference type="Pfam" id="PF20153"/>
    </source>
</evidence>
<dbReference type="STRING" id="946122.A0A0C2X8P6"/>
<dbReference type="InParanoid" id="A0A0C2X8P6"/>
<dbReference type="OrthoDB" id="3235960at2759"/>
<evidence type="ECO:0000313" key="5">
    <source>
        <dbReference type="Proteomes" id="UP000054549"/>
    </source>
</evidence>
<keyword evidence="2" id="KW-0812">Transmembrane</keyword>
<gene>
    <name evidence="4" type="ORF">M378DRAFT_24175</name>
</gene>
<keyword evidence="5" id="KW-1185">Reference proteome</keyword>
<protein>
    <recommendedName>
        <fullName evidence="3">DUF6535 domain-containing protein</fullName>
    </recommendedName>
</protein>
<evidence type="ECO:0000313" key="4">
    <source>
        <dbReference type="EMBL" id="KIL65128.1"/>
    </source>
</evidence>
<dbReference type="AlphaFoldDB" id="A0A0C2X8P6"/>
<feature type="transmembrane region" description="Helical" evidence="2">
    <location>
        <begin position="140"/>
        <end position="163"/>
    </location>
</feature>
<feature type="region of interest" description="Disordered" evidence="1">
    <location>
        <begin position="1"/>
        <end position="20"/>
    </location>
</feature>
<keyword evidence="2" id="KW-0472">Membrane</keyword>
<dbReference type="HOGENOM" id="CLU_444779_0_0_1"/>
<feature type="transmembrane region" description="Helical" evidence="2">
    <location>
        <begin position="226"/>
        <end position="250"/>
    </location>
</feature>
<feature type="domain" description="DUF6535" evidence="3">
    <location>
        <begin position="46"/>
        <end position="221"/>
    </location>
</feature>
<dbReference type="EMBL" id="KN818244">
    <property type="protein sequence ID" value="KIL65128.1"/>
    <property type="molecule type" value="Genomic_DNA"/>
</dbReference>
<proteinExistence type="predicted"/>
<feature type="transmembrane region" description="Helical" evidence="2">
    <location>
        <begin position="65"/>
        <end position="84"/>
    </location>
</feature>
<evidence type="ECO:0000256" key="2">
    <source>
        <dbReference type="SAM" id="Phobius"/>
    </source>
</evidence>
<accession>A0A0C2X8P6</accession>
<keyword evidence="2" id="KW-1133">Transmembrane helix</keyword>
<dbReference type="Proteomes" id="UP000054549">
    <property type="component" value="Unassembled WGS sequence"/>
</dbReference>
<dbReference type="Pfam" id="PF20153">
    <property type="entry name" value="DUF6535"/>
    <property type="match status" value="1"/>
</dbReference>
<evidence type="ECO:0000256" key="1">
    <source>
        <dbReference type="SAM" id="MobiDB-lite"/>
    </source>
</evidence>
<sequence length="619" mass="70281">MSTTFIPPAPVNGSSKMQERKLWRSGDPTDYVETMPPSEGSPLDQLHKRIQQYDKGMCEGWRVEIENLLIFAGLFSATVTAFLVDSYKWLQRDSSEVSAQLLSQISLQLNAIANNATLASPSTILDEAFRPTPQAVRVNILWFTSLVLCLSTVIFGILCLHWVREYTLDISLCPADAITIHQMRYDGLLGWKVPTIMDWLPAILQTSVILFFAGVLDLLWSVHNTVAAIVTAFVGLVTVATIFTTLAPVVQTITDFHHFTRVGHDPQAYVAPCPYRSPLSWLVLRLIIMLDPVLFKQRFLCSSWTAIDIFSHERSMRPEHGSKAYNVRAFARALRCIMVKLSPELNQDVTRDVYHTLYDAVDRVTSAAILLDWAELTGEARNLETTLKDLRSSGMYQAQYDLLMERFLRKASPVQENRKLLLELQVRCLNTLGNRKIADMGEVFSDAANNCYYYLLENKDASSLNDDGLLFQSLMTIMKFYTSLHDYRSMSNICIGSILDTVIRHTQVKESNASLCYQVLNQFKLMLDGVYQRVGNFSCPVPNQNLGSAVRLLRRLDLHVINKWQVDIQRITENYVPLVEELIPYMEMVAQGSEAVAGEARRQLDAFRKGQPWRCECTF</sequence>
<organism evidence="4 5">
    <name type="scientific">Amanita muscaria (strain Koide BX008)</name>
    <dbReference type="NCBI Taxonomy" id="946122"/>
    <lineage>
        <taxon>Eukaryota</taxon>
        <taxon>Fungi</taxon>
        <taxon>Dikarya</taxon>
        <taxon>Basidiomycota</taxon>
        <taxon>Agaricomycotina</taxon>
        <taxon>Agaricomycetes</taxon>
        <taxon>Agaricomycetidae</taxon>
        <taxon>Agaricales</taxon>
        <taxon>Pluteineae</taxon>
        <taxon>Amanitaceae</taxon>
        <taxon>Amanita</taxon>
    </lineage>
</organism>
<feature type="transmembrane region" description="Helical" evidence="2">
    <location>
        <begin position="199"/>
        <end position="219"/>
    </location>
</feature>